<dbReference type="Pfam" id="PF05973">
    <property type="entry name" value="Gp49"/>
    <property type="match status" value="1"/>
</dbReference>
<evidence type="ECO:0008006" key="3">
    <source>
        <dbReference type="Google" id="ProtNLM"/>
    </source>
</evidence>
<dbReference type="AlphaFoldDB" id="A0A2T3LFN8"/>
<sequence>MKILIIKEAGSTSSFDCFLGVLSKKLSYAICKKLYAYSELDKLYSCNRLKILNPKIWGYSGVIYKLRVDCKKESVRILFVKTESNNLVMLHGFIKKTRKTPNKEAKIAIHKFNQLGVGENLRPLNFNKYFLMHDDVKSVSI</sequence>
<evidence type="ECO:0000313" key="2">
    <source>
        <dbReference type="Proteomes" id="UP000241803"/>
    </source>
</evidence>
<protein>
    <recommendedName>
        <fullName evidence="3">Type II toxin-antitoxin system RelE/ParE family toxin</fullName>
    </recommendedName>
</protein>
<evidence type="ECO:0000313" key="1">
    <source>
        <dbReference type="EMBL" id="PSV50139.1"/>
    </source>
</evidence>
<dbReference type="Proteomes" id="UP000241803">
    <property type="component" value="Unassembled WGS sequence"/>
</dbReference>
<name>A0A2T3LFN8_9GAMM</name>
<reference evidence="1 2" key="1">
    <citation type="submission" date="2018-03" db="EMBL/GenBank/DDBJ databases">
        <title>Whole genome sequencing of Histamine producing bacteria.</title>
        <authorList>
            <person name="Butler K."/>
        </authorList>
    </citation>
    <scope>NUCLEOTIDE SEQUENCE [LARGE SCALE GENOMIC DNA]</scope>
    <source>
        <strain evidence="1 2">ATCC 19614</strain>
    </source>
</reference>
<proteinExistence type="predicted"/>
<dbReference type="EMBL" id="PYOC01000001">
    <property type="protein sequence ID" value="PSV50139.1"/>
    <property type="molecule type" value="Genomic_DNA"/>
</dbReference>
<dbReference type="InterPro" id="IPR009241">
    <property type="entry name" value="HigB-like"/>
</dbReference>
<comment type="caution">
    <text evidence="1">The sequence shown here is derived from an EMBL/GenBank/DDBJ whole genome shotgun (WGS) entry which is preliminary data.</text>
</comment>
<accession>A0A2T3LFN8</accession>
<keyword evidence="2" id="KW-1185">Reference proteome</keyword>
<organism evidence="1 2">
    <name type="scientific">Photobacterium indicum</name>
    <dbReference type="NCBI Taxonomy" id="81447"/>
    <lineage>
        <taxon>Bacteria</taxon>
        <taxon>Pseudomonadati</taxon>
        <taxon>Pseudomonadota</taxon>
        <taxon>Gammaproteobacteria</taxon>
        <taxon>Vibrionales</taxon>
        <taxon>Vibrionaceae</taxon>
        <taxon>Photobacterium</taxon>
    </lineage>
</organism>
<gene>
    <name evidence="1" type="ORF">C9J47_04895</name>
</gene>
<dbReference type="RefSeq" id="WP_107252712.1">
    <property type="nucleotide sequence ID" value="NZ_PYOC01000001.1"/>
</dbReference>